<feature type="domain" description="HD" evidence="2">
    <location>
        <begin position="69"/>
        <end position="173"/>
    </location>
</feature>
<accession>A0ABU1IDU5</accession>
<dbReference type="EMBL" id="JAVIZX010000001">
    <property type="protein sequence ID" value="MDR6215396.1"/>
    <property type="molecule type" value="Genomic_DNA"/>
</dbReference>
<dbReference type="PROSITE" id="PS51831">
    <property type="entry name" value="HD"/>
    <property type="match status" value="1"/>
</dbReference>
<dbReference type="CDD" id="cd00077">
    <property type="entry name" value="HDc"/>
    <property type="match status" value="1"/>
</dbReference>
<dbReference type="Proteomes" id="UP001267710">
    <property type="component" value="Unassembled WGS sequence"/>
</dbReference>
<name>A0ABU1IDU5_9BURK</name>
<dbReference type="SUPFAM" id="SSF109604">
    <property type="entry name" value="HD-domain/PDEase-like"/>
    <property type="match status" value="1"/>
</dbReference>
<proteinExistence type="predicted"/>
<reference evidence="3 4" key="1">
    <citation type="submission" date="2023-08" db="EMBL/GenBank/DDBJ databases">
        <title>Functional and genomic diversity of the sorghum phyllosphere microbiome.</title>
        <authorList>
            <person name="Shade A."/>
        </authorList>
    </citation>
    <scope>NUCLEOTIDE SEQUENCE [LARGE SCALE GENOMIC DNA]</scope>
    <source>
        <strain evidence="3 4">SORGH_AS_0335</strain>
    </source>
</reference>
<evidence type="ECO:0000313" key="4">
    <source>
        <dbReference type="Proteomes" id="UP001267710"/>
    </source>
</evidence>
<organism evidence="3 4">
    <name type="scientific">Paracidovorax wautersii</name>
    <dbReference type="NCBI Taxonomy" id="1177982"/>
    <lineage>
        <taxon>Bacteria</taxon>
        <taxon>Pseudomonadati</taxon>
        <taxon>Pseudomonadota</taxon>
        <taxon>Betaproteobacteria</taxon>
        <taxon>Burkholderiales</taxon>
        <taxon>Comamonadaceae</taxon>
        <taxon>Paracidovorax</taxon>
    </lineage>
</organism>
<evidence type="ECO:0000259" key="2">
    <source>
        <dbReference type="PROSITE" id="PS51831"/>
    </source>
</evidence>
<gene>
    <name evidence="3" type="ORF">QE399_003085</name>
</gene>
<comment type="caution">
    <text evidence="3">The sequence shown here is derived from an EMBL/GenBank/DDBJ whole genome shotgun (WGS) entry which is preliminary data.</text>
</comment>
<keyword evidence="4" id="KW-1185">Reference proteome</keyword>
<protein>
    <recommendedName>
        <fullName evidence="2">HD domain-containing protein</fullName>
    </recommendedName>
</protein>
<dbReference type="SMART" id="SM00471">
    <property type="entry name" value="HDc"/>
    <property type="match status" value="1"/>
</dbReference>
<dbReference type="PANTHER" id="PTHR33594">
    <property type="entry name" value="SUPERFAMILY HYDROLASE, PUTATIVE (AFU_ORTHOLOGUE AFUA_1G03035)-RELATED"/>
    <property type="match status" value="1"/>
</dbReference>
<dbReference type="PANTHER" id="PTHR33594:SF1">
    <property type="entry name" value="HD_PDEASE DOMAIN-CONTAINING PROTEIN"/>
    <property type="match status" value="1"/>
</dbReference>
<dbReference type="Pfam" id="PF01966">
    <property type="entry name" value="HD"/>
    <property type="match status" value="1"/>
</dbReference>
<sequence>MDKRKQLSNLTSTRRMAAGRSAPLPAPMTTLPAPADTDPALAFAPHAALARALLPHALDAATAGDGAHDLAHLQRVWRNVQRIAAAEGGDTDVLLAATLLHDCVHVEKNAPHRAQASRLSADKAAGVLAALGWTEARTAAVGHAIAAHSFSAGIAPQSLEARILQDADRLDAIGLVGAARCFYVGGRMGRALYDPVDARAERRPLDDGRFTLDHFQTKLFHLATGFQTAEGARLAAVRQQRLRDFYDGFLDEITAG</sequence>
<feature type="region of interest" description="Disordered" evidence="1">
    <location>
        <begin position="1"/>
        <end position="30"/>
    </location>
</feature>
<dbReference type="InterPro" id="IPR003607">
    <property type="entry name" value="HD/PDEase_dom"/>
</dbReference>
<dbReference type="Gene3D" id="1.10.3210.50">
    <property type="match status" value="1"/>
</dbReference>
<evidence type="ECO:0000256" key="1">
    <source>
        <dbReference type="SAM" id="MobiDB-lite"/>
    </source>
</evidence>
<dbReference type="InterPro" id="IPR006674">
    <property type="entry name" value="HD_domain"/>
</dbReference>
<evidence type="ECO:0000313" key="3">
    <source>
        <dbReference type="EMBL" id="MDR6215396.1"/>
    </source>
</evidence>